<keyword evidence="2" id="KW-1185">Reference proteome</keyword>
<gene>
    <name evidence="1" type="ORF">PsorP6_003877</name>
</gene>
<organism evidence="1 2">
    <name type="scientific">Peronosclerospora sorghi</name>
    <dbReference type="NCBI Taxonomy" id="230839"/>
    <lineage>
        <taxon>Eukaryota</taxon>
        <taxon>Sar</taxon>
        <taxon>Stramenopiles</taxon>
        <taxon>Oomycota</taxon>
        <taxon>Peronosporomycetes</taxon>
        <taxon>Peronosporales</taxon>
        <taxon>Peronosporaceae</taxon>
        <taxon>Peronosclerospora</taxon>
    </lineage>
</organism>
<dbReference type="Proteomes" id="UP001163321">
    <property type="component" value="Chromosome 8"/>
</dbReference>
<name>A0ACC0VNI4_9STRA</name>
<protein>
    <submittedName>
        <fullName evidence="1">Uncharacterized protein</fullName>
    </submittedName>
</protein>
<dbReference type="EMBL" id="CM047587">
    <property type="protein sequence ID" value="KAI9907520.1"/>
    <property type="molecule type" value="Genomic_DNA"/>
</dbReference>
<evidence type="ECO:0000313" key="1">
    <source>
        <dbReference type="EMBL" id="KAI9907520.1"/>
    </source>
</evidence>
<reference evidence="1 2" key="1">
    <citation type="journal article" date="2022" name="bioRxiv">
        <title>The genome of the oomycete Peronosclerospora sorghi, a cosmopolitan pathogen of maize and sorghum, is inflated with dispersed pseudogenes.</title>
        <authorList>
            <person name="Fletcher K."/>
            <person name="Martin F."/>
            <person name="Isakeit T."/>
            <person name="Cavanaugh K."/>
            <person name="Magill C."/>
            <person name="Michelmore R."/>
        </authorList>
    </citation>
    <scope>NUCLEOTIDE SEQUENCE [LARGE SCALE GENOMIC DNA]</scope>
    <source>
        <strain evidence="1">P6</strain>
    </source>
</reference>
<sequence>MREEGMAAILVVVEKAMNLLDLSGRSSTSSDDLFRVPLSEIETLRQVTEELKCAVADLSARRALNFSGSQLMNAGVDLYNAPRTALKVLAQVEKSKKEEGDVQLKSYPRYLLVLTRFVAAKIMGISLQCSEDSRKTSMEFMEECVDVLRSYGRVGMLLLESASADCENCEEYLALANESFDSSIQLWSRIGLSHLTKFKRGLELEDIVDDLWDFFVDRVRVLQLLSERSIYSSKKYQEIVSSLHELKMLAPYKISYTSSLLDLIASVSDEYSKTAHHELQISLADEALRICDSLENDVDKGISELIVSFKQHVLVNLLQSLCSIKDIKRAEACYSLIPASGETKILLLMTKLYVEHKLFDKARRLLILLFEQDSLDDSILGARIYAQGLSFSETGLDIYRVLLDNYGHAEFVINLEIACSLAFVESKRLDAMSELKRIGCVLLEKERNGEAVSTAHILRVRQTIFDVLQDAQNSNQHEVVHHGLIDCLKWAHIGLATASTAQQKATYMRLKSRSCLQLGRDSEAVKWAQEAFSAEPSKQSLFAVIQAKLEAKPEATEDELVHLMRQLTTRDDFVVDDLLALGKQASDLGSPRHDLVKHVLDELCRMLLQTDGCSTTIPVAVVLQNAAQLAFSKFTPRDQSLDSEKFLSYASALLQASRRNTIDREDDFGPSSVFEWFFRMSFDIAKNTEDSRFFIVAADIAERSDELFGEVSPLTKRCQQCLLAAVTMEMRKIETLDRGQLSKLLTVIERIGGVDSEETSDAADVMRYLSRAVIAIKLRLFDPDTKAILDLCLAAQHTTRELMEIAAGSIDSSKLCYLLRRLVTLAESKPKAYVCFEQLLGFIRNSNVTVSELDVEWFVAKAWNIGVLCHREKDAEEAQKFMKIAQDVMRKYLYVKHLHQSDFHSLLLKNTVNHSRKNWAIDLTSSTRSF</sequence>
<comment type="caution">
    <text evidence="1">The sequence shown here is derived from an EMBL/GenBank/DDBJ whole genome shotgun (WGS) entry which is preliminary data.</text>
</comment>
<evidence type="ECO:0000313" key="2">
    <source>
        <dbReference type="Proteomes" id="UP001163321"/>
    </source>
</evidence>
<accession>A0ACC0VNI4</accession>
<proteinExistence type="predicted"/>